<organism evidence="7">
    <name type="scientific">uncultured Nocardioidaceae bacterium</name>
    <dbReference type="NCBI Taxonomy" id="253824"/>
    <lineage>
        <taxon>Bacteria</taxon>
        <taxon>Bacillati</taxon>
        <taxon>Actinomycetota</taxon>
        <taxon>Actinomycetes</taxon>
        <taxon>Propionibacteriales</taxon>
        <taxon>Nocardioidaceae</taxon>
        <taxon>environmental samples</taxon>
    </lineage>
</organism>
<evidence type="ECO:0000256" key="3">
    <source>
        <dbReference type="ARBA" id="ARBA00022989"/>
    </source>
</evidence>
<evidence type="ECO:0000259" key="6">
    <source>
        <dbReference type="Pfam" id="PF13515"/>
    </source>
</evidence>
<keyword evidence="4 5" id="KW-0472">Membrane</keyword>
<evidence type="ECO:0000313" key="7">
    <source>
        <dbReference type="EMBL" id="CAA9334954.1"/>
    </source>
</evidence>
<feature type="transmembrane region" description="Helical" evidence="5">
    <location>
        <begin position="51"/>
        <end position="69"/>
    </location>
</feature>
<protein>
    <recommendedName>
        <fullName evidence="6">Integral membrane bound transporter domain-containing protein</fullName>
    </recommendedName>
</protein>
<feature type="domain" description="Integral membrane bound transporter" evidence="6">
    <location>
        <begin position="39"/>
        <end position="157"/>
    </location>
</feature>
<feature type="transmembrane region" description="Helical" evidence="5">
    <location>
        <begin position="76"/>
        <end position="92"/>
    </location>
</feature>
<dbReference type="EMBL" id="CADCUD010000104">
    <property type="protein sequence ID" value="CAA9334954.1"/>
    <property type="molecule type" value="Genomic_DNA"/>
</dbReference>
<keyword evidence="3 5" id="KW-1133">Transmembrane helix</keyword>
<comment type="subcellular location">
    <subcellularLocation>
        <location evidence="1">Membrane</location>
        <topology evidence="1">Multi-pass membrane protein</topology>
    </subcellularLocation>
</comment>
<gene>
    <name evidence="7" type="ORF">AVDCRST_MAG46-1633</name>
</gene>
<feature type="transmembrane region" description="Helical" evidence="5">
    <location>
        <begin position="21"/>
        <end position="45"/>
    </location>
</feature>
<evidence type="ECO:0000256" key="1">
    <source>
        <dbReference type="ARBA" id="ARBA00004141"/>
    </source>
</evidence>
<proteinExistence type="predicted"/>
<sequence length="404" mass="43074">MRELLVRKLKGQLERLSRGGPAAASWALRLTAAAVASYAVASWLFPRTEPLLAPLTALLVVQVTPISLLASGLDRVLSVVAGVSLAVGFAALVPLEWWSLGLLIAVSILIGQALRLGSNLIEVPISAMLVLGVGALGAESAAWQRITETLIGAGVGVASNLVFPPKVAADDAGDAIKDLADEFARILNHAADELGRTRRYGGEVAAYATGWLNEARRATHDIPRVGAALLRAEQGRRLNLRALGTADAGPGLRQGMEALEHSAVALRSMFRAVQDATNDPSWQGGEIGEAVVAGLEHLFRDLASGVAAFGELVRAESMPTPGATPEVDRMQEALDGLHEARARLNELLLIDTGPVVLELHFALLSTVKRLLREMDLDVRIRRQLRLLPSTQPLLTRASRRRPAP</sequence>
<name>A0A6J4LJY3_9ACTN</name>
<dbReference type="AlphaFoldDB" id="A0A6J4LJY3"/>
<dbReference type="InterPro" id="IPR049453">
    <property type="entry name" value="Memb_transporter_dom"/>
</dbReference>
<evidence type="ECO:0000256" key="2">
    <source>
        <dbReference type="ARBA" id="ARBA00022692"/>
    </source>
</evidence>
<keyword evidence="2 5" id="KW-0812">Transmembrane</keyword>
<accession>A0A6J4LJY3</accession>
<evidence type="ECO:0000256" key="5">
    <source>
        <dbReference type="SAM" id="Phobius"/>
    </source>
</evidence>
<reference evidence="7" key="1">
    <citation type="submission" date="2020-02" db="EMBL/GenBank/DDBJ databases">
        <authorList>
            <person name="Meier V. D."/>
        </authorList>
    </citation>
    <scope>NUCLEOTIDE SEQUENCE</scope>
    <source>
        <strain evidence="7">AVDCRST_MAG46</strain>
    </source>
</reference>
<evidence type="ECO:0000256" key="4">
    <source>
        <dbReference type="ARBA" id="ARBA00023136"/>
    </source>
</evidence>
<dbReference type="Pfam" id="PF13515">
    <property type="entry name" value="FUSC_2"/>
    <property type="match status" value="1"/>
</dbReference>
<dbReference type="GO" id="GO:0016020">
    <property type="term" value="C:membrane"/>
    <property type="evidence" value="ECO:0007669"/>
    <property type="project" value="UniProtKB-SubCell"/>
</dbReference>